<feature type="region of interest" description="Disordered" evidence="1">
    <location>
        <begin position="1"/>
        <end position="26"/>
    </location>
</feature>
<reference evidence="2 3" key="1">
    <citation type="journal article" date="2011" name="PLoS Genet.">
        <title>Comparative genomic analysis of human fungal pathogens causing paracoccidioidomycosis.</title>
        <authorList>
            <person name="Desjardins C.A."/>
            <person name="Champion M.D."/>
            <person name="Holder J.W."/>
            <person name="Muszewska A."/>
            <person name="Goldberg J."/>
            <person name="Bailao A.M."/>
            <person name="Brigido M.M."/>
            <person name="Ferreira M.E."/>
            <person name="Garcia A.M."/>
            <person name="Grynberg M."/>
            <person name="Gujja S."/>
            <person name="Heiman D.I."/>
            <person name="Henn M.R."/>
            <person name="Kodira C.D."/>
            <person name="Leon-Narvaez H."/>
            <person name="Longo L.V."/>
            <person name="Ma L.J."/>
            <person name="Malavazi I."/>
            <person name="Matsuo A.L."/>
            <person name="Morais F.V."/>
            <person name="Pereira M."/>
            <person name="Rodriguez-Brito S."/>
            <person name="Sakthikumar S."/>
            <person name="Salem-Izacc S.M."/>
            <person name="Sykes S.M."/>
            <person name="Teixeira M.M."/>
            <person name="Vallejo M.C."/>
            <person name="Walter M.E."/>
            <person name="Yandava C."/>
            <person name="Young S."/>
            <person name="Zeng Q."/>
            <person name="Zucker J."/>
            <person name="Felipe M.S."/>
            <person name="Goldman G.H."/>
            <person name="Haas B.J."/>
            <person name="McEwen J.G."/>
            <person name="Nino-Vega G."/>
            <person name="Puccia R."/>
            <person name="San-Blas G."/>
            <person name="Soares C.M."/>
            <person name="Birren B.W."/>
            <person name="Cuomo C.A."/>
        </authorList>
    </citation>
    <scope>NUCLEOTIDE SEQUENCE [LARGE SCALE GENOMIC DNA]</scope>
    <source>
        <strain evidence="2 3">Pb18</strain>
    </source>
</reference>
<dbReference type="Proteomes" id="UP000001628">
    <property type="component" value="Unassembled WGS sequence"/>
</dbReference>
<dbReference type="GeneID" id="22580892"/>
<organism evidence="2 3">
    <name type="scientific">Paracoccidioides brasiliensis (strain Pb18)</name>
    <dbReference type="NCBI Taxonomy" id="502780"/>
    <lineage>
        <taxon>Eukaryota</taxon>
        <taxon>Fungi</taxon>
        <taxon>Dikarya</taxon>
        <taxon>Ascomycota</taxon>
        <taxon>Pezizomycotina</taxon>
        <taxon>Eurotiomycetes</taxon>
        <taxon>Eurotiomycetidae</taxon>
        <taxon>Onygenales</taxon>
        <taxon>Ajellomycetaceae</taxon>
        <taxon>Paracoccidioides</taxon>
    </lineage>
</organism>
<dbReference type="RefSeq" id="XP_010756156.1">
    <property type="nucleotide sequence ID" value="XM_010757854.1"/>
</dbReference>
<dbReference type="AlphaFoldDB" id="C1FZF3"/>
<evidence type="ECO:0000256" key="1">
    <source>
        <dbReference type="SAM" id="MobiDB-lite"/>
    </source>
</evidence>
<evidence type="ECO:0000313" key="2">
    <source>
        <dbReference type="EMBL" id="EEH44890.2"/>
    </source>
</evidence>
<name>C1FZF3_PARBD</name>
<protein>
    <submittedName>
        <fullName evidence="2">Uncharacterized protein</fullName>
    </submittedName>
</protein>
<feature type="compositionally biased region" description="Basic and acidic residues" evidence="1">
    <location>
        <begin position="13"/>
        <end position="26"/>
    </location>
</feature>
<sequence length="47" mass="5272">MTSMKLILQSQTLKHEDMSVSRPEGDVRLSAQLSPTKASVRERMRAA</sequence>
<dbReference type="KEGG" id="pbn:PADG_01179"/>
<dbReference type="HOGENOM" id="CLU_3175544_0_0_1"/>
<dbReference type="EMBL" id="KN275957">
    <property type="protein sequence ID" value="EEH44890.2"/>
    <property type="molecule type" value="Genomic_DNA"/>
</dbReference>
<evidence type="ECO:0000313" key="3">
    <source>
        <dbReference type="Proteomes" id="UP000001628"/>
    </source>
</evidence>
<gene>
    <name evidence="2" type="ORF">PADG_01179</name>
</gene>
<dbReference type="VEuPathDB" id="FungiDB:PADG_01179"/>
<feature type="compositionally biased region" description="Polar residues" evidence="1">
    <location>
        <begin position="1"/>
        <end position="12"/>
    </location>
</feature>
<keyword evidence="3" id="KW-1185">Reference proteome</keyword>
<accession>C1FZF3</accession>
<proteinExistence type="predicted"/>
<dbReference type="InParanoid" id="C1FZF3"/>